<comment type="cofactor">
    <cofactor evidence="2">
        <name>Mg(2+)</name>
        <dbReference type="ChEBI" id="CHEBI:18420"/>
    </cofactor>
</comment>
<evidence type="ECO:0000256" key="8">
    <source>
        <dbReference type="PROSITE-ProRule" id="PRU00409"/>
    </source>
</evidence>
<dbReference type="Pfam" id="PF01071">
    <property type="entry name" value="GARS_A"/>
    <property type="match status" value="1"/>
</dbReference>
<dbReference type="EC" id="6.3.4.13" evidence="7"/>
<evidence type="ECO:0000259" key="10">
    <source>
        <dbReference type="PROSITE" id="PS50975"/>
    </source>
</evidence>
<dbReference type="HAMAP" id="MF_00138">
    <property type="entry name" value="GARS"/>
    <property type="match status" value="1"/>
</dbReference>
<comment type="similarity">
    <text evidence="7">Belongs to the GARS family.</text>
</comment>
<evidence type="ECO:0000313" key="11">
    <source>
        <dbReference type="EMBL" id="QVT78244.1"/>
    </source>
</evidence>
<evidence type="ECO:0000256" key="1">
    <source>
        <dbReference type="ARBA" id="ARBA00001936"/>
    </source>
</evidence>
<comment type="catalytic activity">
    <reaction evidence="7">
        <text>5-phospho-beta-D-ribosylamine + glycine + ATP = N(1)-(5-phospho-beta-D-ribosyl)glycinamide + ADP + phosphate + H(+)</text>
        <dbReference type="Rhea" id="RHEA:17453"/>
        <dbReference type="ChEBI" id="CHEBI:15378"/>
        <dbReference type="ChEBI" id="CHEBI:30616"/>
        <dbReference type="ChEBI" id="CHEBI:43474"/>
        <dbReference type="ChEBI" id="CHEBI:57305"/>
        <dbReference type="ChEBI" id="CHEBI:58681"/>
        <dbReference type="ChEBI" id="CHEBI:143788"/>
        <dbReference type="ChEBI" id="CHEBI:456216"/>
        <dbReference type="EC" id="6.3.4.13"/>
    </reaction>
</comment>
<gene>
    <name evidence="7 11" type="primary">purD</name>
    <name evidence="11" type="ORF">ENKNEFLB_00617</name>
</gene>
<dbReference type="SMART" id="SM01209">
    <property type="entry name" value="GARS_A"/>
    <property type="match status" value="1"/>
</dbReference>
<evidence type="ECO:0000256" key="3">
    <source>
        <dbReference type="ARBA" id="ARBA00022598"/>
    </source>
</evidence>
<dbReference type="Pfam" id="PF02844">
    <property type="entry name" value="GARS_N"/>
    <property type="match status" value="1"/>
</dbReference>
<dbReference type="PROSITE" id="PS00184">
    <property type="entry name" value="GARS"/>
    <property type="match status" value="1"/>
</dbReference>
<keyword evidence="12" id="KW-1185">Reference proteome</keyword>
<dbReference type="EMBL" id="CP075371">
    <property type="protein sequence ID" value="QVT78244.1"/>
    <property type="molecule type" value="Genomic_DNA"/>
</dbReference>
<dbReference type="PANTHER" id="PTHR43472:SF1">
    <property type="entry name" value="PHOSPHORIBOSYLAMINE--GLYCINE LIGASE, CHLOROPLASTIC"/>
    <property type="match status" value="1"/>
</dbReference>
<keyword evidence="3 7" id="KW-0436">Ligase</keyword>
<comment type="pathway">
    <text evidence="7">Purine metabolism; IMP biosynthesis via de novo pathway; N(1)-(5-phospho-D-ribosyl)glycinamide from 5-phospho-alpha-D-ribose 1-diphosphate: step 2/2.</text>
</comment>
<evidence type="ECO:0000256" key="9">
    <source>
        <dbReference type="SAM" id="MobiDB-lite"/>
    </source>
</evidence>
<comment type="cofactor">
    <cofactor evidence="1">
        <name>Mn(2+)</name>
        <dbReference type="ChEBI" id="CHEBI:29035"/>
    </cofactor>
</comment>
<dbReference type="InterPro" id="IPR020559">
    <property type="entry name" value="PRibGlycinamide_synth_CS"/>
</dbReference>
<name>A0ABX8ED95_9ACTN</name>
<feature type="region of interest" description="Disordered" evidence="9">
    <location>
        <begin position="1"/>
        <end position="21"/>
    </location>
</feature>
<organism evidence="11 12">
    <name type="scientific">Nocardioides aquaticus</name>
    <dbReference type="NCBI Taxonomy" id="160826"/>
    <lineage>
        <taxon>Bacteria</taxon>
        <taxon>Bacillati</taxon>
        <taxon>Actinomycetota</taxon>
        <taxon>Actinomycetes</taxon>
        <taxon>Propionibacteriales</taxon>
        <taxon>Nocardioidaceae</taxon>
        <taxon>Nocardioides</taxon>
    </lineage>
</organism>
<dbReference type="InterPro" id="IPR011761">
    <property type="entry name" value="ATP-grasp"/>
</dbReference>
<proteinExistence type="inferred from homology"/>
<keyword evidence="4 8" id="KW-0547">Nucleotide-binding</keyword>
<dbReference type="NCBIfam" id="TIGR00877">
    <property type="entry name" value="purD"/>
    <property type="match status" value="1"/>
</dbReference>
<sequence length="451" mass="45741">MSEHRTDPAAPAPSAPPASDARDGLLTVLVVGTGGREHALARALARDPGVRAVHAAPGNPGMRAVAELHDVDPMDGAAVADLAVALGAGLVVVGPEAPLVAGVGDVVRERGVPVFGPTREAARLEGSKAFAKDVMAAAGVPTAAARVCTTPAEAAAALDELGAPYVVKDDGLAAGKGVVVTTDREEALAHAAACEQVVVEEFLDGPEVSLFAITDGVTIHPLQPAQDFKRIGDGDVGPNTGGMGAYTPLPWAPPGLVDQVLREVLRPTVEEMARRGTPFSGLLYAGLAMTSRGVRVVEFNARFGDPETQPLMALLESPLSPLLLGAATRTLADVPAPSWHPGSAVAVVLASAGYPATSSSGDVIRGLDDAEAADGVHVVHAGTAEAGDDVVTAGGRVLAVVGTGADLSAARATAYDGVARVSFPGAQHRTDIALVAARDEAQDRARERMDP</sequence>
<dbReference type="InterPro" id="IPR020560">
    <property type="entry name" value="PRibGlycinamide_synth_C-dom"/>
</dbReference>
<evidence type="ECO:0000313" key="12">
    <source>
        <dbReference type="Proteomes" id="UP000679307"/>
    </source>
</evidence>
<evidence type="ECO:0000256" key="6">
    <source>
        <dbReference type="ARBA" id="ARBA00022840"/>
    </source>
</evidence>
<dbReference type="InterPro" id="IPR000115">
    <property type="entry name" value="PRibGlycinamide_synth"/>
</dbReference>
<dbReference type="Pfam" id="PF02843">
    <property type="entry name" value="GARS_C"/>
    <property type="match status" value="1"/>
</dbReference>
<evidence type="ECO:0000256" key="4">
    <source>
        <dbReference type="ARBA" id="ARBA00022741"/>
    </source>
</evidence>
<keyword evidence="5 7" id="KW-0658">Purine biosynthesis</keyword>
<dbReference type="PROSITE" id="PS50975">
    <property type="entry name" value="ATP_GRASP"/>
    <property type="match status" value="1"/>
</dbReference>
<dbReference type="Proteomes" id="UP000679307">
    <property type="component" value="Chromosome"/>
</dbReference>
<evidence type="ECO:0000256" key="7">
    <source>
        <dbReference type="HAMAP-Rule" id="MF_00138"/>
    </source>
</evidence>
<dbReference type="SMART" id="SM01210">
    <property type="entry name" value="GARS_C"/>
    <property type="match status" value="1"/>
</dbReference>
<protein>
    <recommendedName>
        <fullName evidence="7">Phosphoribosylamine--glycine ligase</fullName>
        <ecNumber evidence="7">6.3.4.13</ecNumber>
    </recommendedName>
    <alternativeName>
        <fullName evidence="7">GARS</fullName>
    </alternativeName>
    <alternativeName>
        <fullName evidence="7">Glycinamide ribonucleotide synthetase</fullName>
    </alternativeName>
    <alternativeName>
        <fullName evidence="7">Phosphoribosylglycinamide synthetase</fullName>
    </alternativeName>
</protein>
<keyword evidence="6 8" id="KW-0067">ATP-binding</keyword>
<dbReference type="InterPro" id="IPR020562">
    <property type="entry name" value="PRibGlycinamide_synth_N"/>
</dbReference>
<accession>A0ABX8ED95</accession>
<feature type="domain" description="ATP-grasp" evidence="10">
    <location>
        <begin position="132"/>
        <end position="328"/>
    </location>
</feature>
<evidence type="ECO:0000256" key="5">
    <source>
        <dbReference type="ARBA" id="ARBA00022755"/>
    </source>
</evidence>
<dbReference type="InterPro" id="IPR020561">
    <property type="entry name" value="PRibGlycinamid_synth_ATP-grasp"/>
</dbReference>
<dbReference type="GO" id="GO:0004637">
    <property type="term" value="F:phosphoribosylamine-glycine ligase activity"/>
    <property type="evidence" value="ECO:0007669"/>
    <property type="project" value="UniProtKB-EC"/>
</dbReference>
<reference evidence="11 12" key="1">
    <citation type="submission" date="2021-05" db="EMBL/GenBank/DDBJ databases">
        <title>Complete genome of Nocardioides aquaticus KCTC 9944T isolated from meromictic and hypersaline Ekho Lake, Antarctica.</title>
        <authorList>
            <person name="Hwang K."/>
            <person name="Kim K.M."/>
            <person name="Choe H."/>
        </authorList>
    </citation>
    <scope>NUCLEOTIDE SEQUENCE [LARGE SCALE GENOMIC DNA]</scope>
    <source>
        <strain evidence="11 12">KCTC 9944</strain>
    </source>
</reference>
<evidence type="ECO:0000256" key="2">
    <source>
        <dbReference type="ARBA" id="ARBA00001946"/>
    </source>
</evidence>
<dbReference type="PANTHER" id="PTHR43472">
    <property type="entry name" value="PHOSPHORIBOSYLAMINE--GLYCINE LIGASE"/>
    <property type="match status" value="1"/>
</dbReference>